<evidence type="ECO:0000313" key="2">
    <source>
        <dbReference type="EMBL" id="ABC21441.1"/>
    </source>
</evidence>
<evidence type="ECO:0000313" key="3">
    <source>
        <dbReference type="Proteomes" id="UP000001929"/>
    </source>
</evidence>
<dbReference type="STRING" id="269796.Rru_A0637"/>
<dbReference type="AlphaFoldDB" id="Q2RWQ4"/>
<dbReference type="eggNOG" id="ENOG50330T2">
    <property type="taxonomic scope" value="Bacteria"/>
</dbReference>
<feature type="chain" id="PRO_5004215005" description="Glycine-zipper-containing OmpA-like membrane domain-containing protein" evidence="1">
    <location>
        <begin position="22"/>
        <end position="128"/>
    </location>
</feature>
<dbReference type="Proteomes" id="UP000001929">
    <property type="component" value="Chromosome"/>
</dbReference>
<evidence type="ECO:0008006" key="4">
    <source>
        <dbReference type="Google" id="ProtNLM"/>
    </source>
</evidence>
<name>Q2RWQ4_RHORT</name>
<accession>Q2RWQ4</accession>
<organism evidence="2 3">
    <name type="scientific">Rhodospirillum rubrum (strain ATCC 11170 / ATH 1.1.1 / DSM 467 / LMG 4362 / NCIMB 8255 / S1)</name>
    <dbReference type="NCBI Taxonomy" id="269796"/>
    <lineage>
        <taxon>Bacteria</taxon>
        <taxon>Pseudomonadati</taxon>
        <taxon>Pseudomonadota</taxon>
        <taxon>Alphaproteobacteria</taxon>
        <taxon>Rhodospirillales</taxon>
        <taxon>Rhodospirillaceae</taxon>
        <taxon>Rhodospirillum</taxon>
    </lineage>
</organism>
<dbReference type="PATRIC" id="fig|269796.9.peg.693"/>
<evidence type="ECO:0000256" key="1">
    <source>
        <dbReference type="SAM" id="SignalP"/>
    </source>
</evidence>
<dbReference type="EnsemblBacteria" id="ABC21441">
    <property type="protein sequence ID" value="ABC21441"/>
    <property type="gene ID" value="Rru_A0637"/>
</dbReference>
<protein>
    <recommendedName>
        <fullName evidence="4">Glycine-zipper-containing OmpA-like membrane domain-containing protein</fullName>
    </recommendedName>
</protein>
<dbReference type="EMBL" id="CP000230">
    <property type="protein sequence ID" value="ABC21441.1"/>
    <property type="molecule type" value="Genomic_DNA"/>
</dbReference>
<keyword evidence="1" id="KW-0732">Signal</keyword>
<dbReference type="KEGG" id="rru:Rru_A0637"/>
<reference evidence="2 3" key="1">
    <citation type="journal article" date="2011" name="Stand. Genomic Sci.">
        <title>Complete genome sequence of Rhodospirillum rubrum type strain (S1).</title>
        <authorList>
            <person name="Munk A.C."/>
            <person name="Copeland A."/>
            <person name="Lucas S."/>
            <person name="Lapidus A."/>
            <person name="Del Rio T.G."/>
            <person name="Barry K."/>
            <person name="Detter J.C."/>
            <person name="Hammon N."/>
            <person name="Israni S."/>
            <person name="Pitluck S."/>
            <person name="Brettin T."/>
            <person name="Bruce D."/>
            <person name="Han C."/>
            <person name="Tapia R."/>
            <person name="Gilna P."/>
            <person name="Schmutz J."/>
            <person name="Larimer F."/>
            <person name="Land M."/>
            <person name="Kyrpides N.C."/>
            <person name="Mavromatis K."/>
            <person name="Richardson P."/>
            <person name="Rohde M."/>
            <person name="Goker M."/>
            <person name="Klenk H.P."/>
            <person name="Zhang Y."/>
            <person name="Roberts G.P."/>
            <person name="Reslewic S."/>
            <person name="Schwartz D.C."/>
        </authorList>
    </citation>
    <scope>NUCLEOTIDE SEQUENCE [LARGE SCALE GENOMIC DNA]</scope>
    <source>
        <strain evidence="3">ATCC 11170 / ATH 1.1.1 / DSM 467 / LMG 4362 / NCIMB 8255 / S1</strain>
    </source>
</reference>
<dbReference type="RefSeq" id="WP_011388395.1">
    <property type="nucleotide sequence ID" value="NC_007643.1"/>
</dbReference>
<dbReference type="HOGENOM" id="CLU_154429_0_0_5"/>
<gene>
    <name evidence="2" type="ordered locus">Rru_A0637</name>
</gene>
<dbReference type="PROSITE" id="PS51257">
    <property type="entry name" value="PROKAR_LIPOPROTEIN"/>
    <property type="match status" value="1"/>
</dbReference>
<keyword evidence="3" id="KW-1185">Reference proteome</keyword>
<feature type="signal peptide" evidence="1">
    <location>
        <begin position="1"/>
        <end position="21"/>
    </location>
</feature>
<sequence>MQTSIRLLGTAAVLSLLAACASHTPVIDYRTSNKTQAEYERDLAECQSYAEDRGWAGDAAVGTLGGGALGAALGAATGMIVGSPGTGAAMGAAIGGVGGGAGAGGNAAYEQKRIINTCMSRRGYNVLE</sequence>
<proteinExistence type="predicted"/>